<evidence type="ECO:0000256" key="7">
    <source>
        <dbReference type="ARBA" id="ARBA00022824"/>
    </source>
</evidence>
<evidence type="ECO:0000256" key="1">
    <source>
        <dbReference type="ARBA" id="ARBA00002791"/>
    </source>
</evidence>
<feature type="domain" description="Ribophorin II N-terminal" evidence="11">
    <location>
        <begin position="32"/>
        <end position="296"/>
    </location>
</feature>
<evidence type="ECO:0000259" key="11">
    <source>
        <dbReference type="Pfam" id="PF05817"/>
    </source>
</evidence>
<evidence type="ECO:0000256" key="10">
    <source>
        <dbReference type="RuleBase" id="RU366029"/>
    </source>
</evidence>
<comment type="subcellular location">
    <subcellularLocation>
        <location evidence="2 10">Endoplasmic reticulum membrane</location>
        <topology evidence="2 10">Multi-pass membrane protein</topology>
    </subcellularLocation>
</comment>
<evidence type="ECO:0000256" key="6">
    <source>
        <dbReference type="ARBA" id="ARBA00022729"/>
    </source>
</evidence>
<dbReference type="EMBL" id="AJWJ01000496">
    <property type="protein sequence ID" value="KAF2070401.1"/>
    <property type="molecule type" value="Genomic_DNA"/>
</dbReference>
<dbReference type="AlphaFoldDB" id="A0A8J4PPH8"/>
<keyword evidence="8 10" id="KW-1133">Transmembrane helix</keyword>
<keyword evidence="5 10" id="KW-0812">Transmembrane</keyword>
<dbReference type="Pfam" id="PF23860">
    <property type="entry name" value="Ribophorin_II_3rd"/>
    <property type="match status" value="1"/>
</dbReference>
<feature type="domain" description="Ribophorin II C-terminal" evidence="14">
    <location>
        <begin position="559"/>
        <end position="662"/>
    </location>
</feature>
<dbReference type="PANTHER" id="PTHR12640:SF0">
    <property type="entry name" value="DOLICHYL-DIPHOSPHOOLIGOSACCHARIDE--PROTEIN GLYCOSYLTRANSFERASE SUBUNIT 2"/>
    <property type="match status" value="1"/>
</dbReference>
<comment type="subunit">
    <text evidence="10">Component of the oligosaccharyltransferase (OST) complex.</text>
</comment>
<dbReference type="OrthoDB" id="432292at2759"/>
<reference evidence="15" key="1">
    <citation type="submission" date="2020-01" db="EMBL/GenBank/DDBJ databases">
        <title>Development of genomics and gene disruption for Polysphondylium violaceum indicates a role for the polyketide synthase stlB in stalk morphogenesis.</title>
        <authorList>
            <person name="Narita B."/>
            <person name="Kawabe Y."/>
            <person name="Kin K."/>
            <person name="Saito T."/>
            <person name="Gibbs R."/>
            <person name="Kuspa A."/>
            <person name="Muzny D."/>
            <person name="Queller D."/>
            <person name="Richards S."/>
            <person name="Strassman J."/>
            <person name="Sucgang R."/>
            <person name="Worley K."/>
            <person name="Schaap P."/>
        </authorList>
    </citation>
    <scope>NUCLEOTIDE SEQUENCE</scope>
    <source>
        <strain evidence="15">QSvi11</strain>
    </source>
</reference>
<feature type="transmembrane region" description="Helical" evidence="10">
    <location>
        <begin position="604"/>
        <end position="628"/>
    </location>
</feature>
<feature type="signal peptide" evidence="10">
    <location>
        <begin position="1"/>
        <end position="19"/>
    </location>
</feature>
<dbReference type="InterPro" id="IPR055375">
    <property type="entry name" value="Ribophorin_II_2nd"/>
</dbReference>
<evidence type="ECO:0000259" key="13">
    <source>
        <dbReference type="Pfam" id="PF23861"/>
    </source>
</evidence>
<feature type="domain" description="Ribophorin II third" evidence="12">
    <location>
        <begin position="413"/>
        <end position="534"/>
    </location>
</feature>
<keyword evidence="6 10" id="KW-0732">Signal</keyword>
<dbReference type="InterPro" id="IPR055374">
    <property type="entry name" value="Ribophorin_II_3rd"/>
</dbReference>
<dbReference type="GO" id="GO:0008250">
    <property type="term" value="C:oligosaccharyltransferase complex"/>
    <property type="evidence" value="ECO:0007669"/>
    <property type="project" value="UniProtKB-UniRule"/>
</dbReference>
<comment type="similarity">
    <text evidence="4 10">Belongs to the SWP1 family.</text>
</comment>
<dbReference type="PANTHER" id="PTHR12640">
    <property type="entry name" value="RIBOPHORIN II"/>
    <property type="match status" value="1"/>
</dbReference>
<evidence type="ECO:0000256" key="4">
    <source>
        <dbReference type="ARBA" id="ARBA00009038"/>
    </source>
</evidence>
<evidence type="ECO:0000259" key="14">
    <source>
        <dbReference type="Pfam" id="PF25147"/>
    </source>
</evidence>
<evidence type="ECO:0000256" key="9">
    <source>
        <dbReference type="ARBA" id="ARBA00023136"/>
    </source>
</evidence>
<accession>A0A8J4PPH8</accession>
<comment type="caution">
    <text evidence="15">The sequence shown here is derived from an EMBL/GenBank/DDBJ whole genome shotgun (WGS) entry which is preliminary data.</text>
</comment>
<evidence type="ECO:0000256" key="2">
    <source>
        <dbReference type="ARBA" id="ARBA00004477"/>
    </source>
</evidence>
<evidence type="ECO:0000313" key="15">
    <source>
        <dbReference type="EMBL" id="KAF2070401.1"/>
    </source>
</evidence>
<dbReference type="InterPro" id="IPR055373">
    <property type="entry name" value="Ribophorin_II_N"/>
</dbReference>
<evidence type="ECO:0000256" key="8">
    <source>
        <dbReference type="ARBA" id="ARBA00022989"/>
    </source>
</evidence>
<dbReference type="Pfam" id="PF05817">
    <property type="entry name" value="Ribophorin_II"/>
    <property type="match status" value="1"/>
</dbReference>
<protein>
    <recommendedName>
        <fullName evidence="10">Dolichyl-diphosphooligosaccharide--protein glycosyltransferase subunit 2</fullName>
    </recommendedName>
    <alternativeName>
        <fullName evidence="10">Ribophorin-2</fullName>
    </alternativeName>
</protein>
<proteinExistence type="inferred from homology"/>
<name>A0A8J4PPH8_9MYCE</name>
<comment type="function">
    <text evidence="1 10">Subunit of the oligosaccharyl transferase (OST) complex that catalyzes the initial transfer of a defined glycan (Glc(3)Man(9)GlcNAc(2) in eukaryotes) from the lipid carrier dolichol-pyrophosphate to an asparagine residue within an Asn-X-Ser/Thr consensus motif in nascent polypeptide chains, the first step in protein N-glycosylation. N-glycosylation occurs cotranslationally and the complex associates with the Sec61 complex at the channel-forming translocon complex that mediates protein translocation across the endoplasmic reticulum (ER). All subunits are required for a maximal enzyme activity.</text>
</comment>
<evidence type="ECO:0000313" key="16">
    <source>
        <dbReference type="Proteomes" id="UP000695562"/>
    </source>
</evidence>
<keyword evidence="7 10" id="KW-0256">Endoplasmic reticulum</keyword>
<evidence type="ECO:0000256" key="3">
    <source>
        <dbReference type="ARBA" id="ARBA00004922"/>
    </source>
</evidence>
<dbReference type="Pfam" id="PF23861">
    <property type="entry name" value="Ribophorin_II_2nd"/>
    <property type="match status" value="1"/>
</dbReference>
<keyword evidence="9 10" id="KW-0472">Membrane</keyword>
<feature type="transmembrane region" description="Helical" evidence="10">
    <location>
        <begin position="640"/>
        <end position="658"/>
    </location>
</feature>
<dbReference type="InterPro" id="IPR008814">
    <property type="entry name" value="Swp1"/>
</dbReference>
<feature type="chain" id="PRO_5035339082" description="Dolichyl-diphosphooligosaccharide--protein glycosyltransferase subunit 2" evidence="10">
    <location>
        <begin position="20"/>
        <end position="670"/>
    </location>
</feature>
<evidence type="ECO:0000256" key="5">
    <source>
        <dbReference type="ARBA" id="ARBA00022692"/>
    </source>
</evidence>
<dbReference type="InterPro" id="IPR056790">
    <property type="entry name" value="Ribophorin_II_C"/>
</dbReference>
<dbReference type="UniPathway" id="UPA00378"/>
<sequence length="670" mass="72764">MKTISIFLILGIIITVIAATNSGISNIYSKYDLNRVKDYIVSKQDSNGLFNGELKDTYYGVSALQRIQETIGKSKELCKNVKSQLTKNSDIESVFYAVSILSEAKCGGLDASVVDIVTPLLKTKLASGNLIEIYQAVNTIFTLQTAKLNVAIDNNTLEAAVGKLVSLMDAEEGTFKLSDSEQANLANTGLAYFTLARLSHRLKSPEADKLIAKVVAKVGSVMSAGDETQGALSFGGNLATTSSILHGVLSLSSVNDQITDFVSAEQINSIGEYLVKQTNIESLSDAYYLILGLKRCQKNSINQPLHLNLLQTVYSNQLDNVKLQVQDILGADVPSKVVISQAVLSSARTSPIISNVELTSADSKTYSVQNFESGKFKLGSYVFDFKITPVDTQFGAITVRRVLTVSGAVAVKDFKVAVADTKEALGTATSTVVEFGKKLKSPINANGNQTVKFFFRIVSNDQPFQVKQAAIQLYSSAGIETVIPVAFSVDAFSVTLGVKDIAKRLGNHAGLYNADLIIGDNTITPIKWNFAELQFDLGAVEPTTPLTRFTDSQPITHKFRTPEKRPPQTISDGFTILVLSPALIFLLGLVKVGINFKRFPTNNLVAFVSTLVFICCICSVGLLIVNYWIGSTMDVTLKNLGLLLIPTVFFGHQTLSYMNQERSLLKEKEN</sequence>
<comment type="pathway">
    <text evidence="3 10">Protein modification; protein glycosylation.</text>
</comment>
<dbReference type="Proteomes" id="UP000695562">
    <property type="component" value="Unassembled WGS sequence"/>
</dbReference>
<organism evidence="15 16">
    <name type="scientific">Polysphondylium violaceum</name>
    <dbReference type="NCBI Taxonomy" id="133409"/>
    <lineage>
        <taxon>Eukaryota</taxon>
        <taxon>Amoebozoa</taxon>
        <taxon>Evosea</taxon>
        <taxon>Eumycetozoa</taxon>
        <taxon>Dictyostelia</taxon>
        <taxon>Dictyosteliales</taxon>
        <taxon>Dictyosteliaceae</taxon>
        <taxon>Polysphondylium</taxon>
    </lineage>
</organism>
<evidence type="ECO:0000259" key="12">
    <source>
        <dbReference type="Pfam" id="PF23860"/>
    </source>
</evidence>
<dbReference type="SUPFAM" id="SSF48239">
    <property type="entry name" value="Terpenoid cyclases/Protein prenyltransferases"/>
    <property type="match status" value="1"/>
</dbReference>
<feature type="domain" description="Ribophorin II second" evidence="13">
    <location>
        <begin position="315"/>
        <end position="391"/>
    </location>
</feature>
<gene>
    <name evidence="15" type="ORF">CYY_008271</name>
</gene>
<dbReference type="InterPro" id="IPR008930">
    <property type="entry name" value="Terpenoid_cyclase/PrenylTrfase"/>
</dbReference>
<dbReference type="Pfam" id="PF25147">
    <property type="entry name" value="Ribophorin_II_C"/>
    <property type="match status" value="1"/>
</dbReference>
<feature type="transmembrane region" description="Helical" evidence="10">
    <location>
        <begin position="573"/>
        <end position="592"/>
    </location>
</feature>
<dbReference type="GO" id="GO:0006487">
    <property type="term" value="P:protein N-linked glycosylation"/>
    <property type="evidence" value="ECO:0007669"/>
    <property type="project" value="UniProtKB-UniRule"/>
</dbReference>
<keyword evidence="16" id="KW-1185">Reference proteome</keyword>